<evidence type="ECO:0000256" key="3">
    <source>
        <dbReference type="PIRNR" id="PIRNR001365"/>
    </source>
</evidence>
<dbReference type="PIRSF" id="PIRSF001365">
    <property type="entry name" value="DHDPS"/>
    <property type="match status" value="1"/>
</dbReference>
<dbReference type="GO" id="GO:0005829">
    <property type="term" value="C:cytosol"/>
    <property type="evidence" value="ECO:0007669"/>
    <property type="project" value="TreeGrafter"/>
</dbReference>
<evidence type="ECO:0000256" key="4">
    <source>
        <dbReference type="PIRSR" id="PIRSR001365-1"/>
    </source>
</evidence>
<dbReference type="PANTHER" id="PTHR42849">
    <property type="entry name" value="N-ACETYLNEURAMINATE LYASE"/>
    <property type="match status" value="1"/>
</dbReference>
<feature type="binding site" evidence="5">
    <location>
        <position position="54"/>
    </location>
    <ligand>
        <name>pyruvate</name>
        <dbReference type="ChEBI" id="CHEBI:15361"/>
    </ligand>
</feature>
<feature type="active site" description="Schiff-base intermediate with substrate" evidence="4">
    <location>
        <position position="171"/>
    </location>
</feature>
<dbReference type="GO" id="GO:0019262">
    <property type="term" value="P:N-acetylneuraminate catabolic process"/>
    <property type="evidence" value="ECO:0007669"/>
    <property type="project" value="TreeGrafter"/>
</dbReference>
<dbReference type="EMBL" id="JACLAW010000011">
    <property type="protein sequence ID" value="MBC2666736.1"/>
    <property type="molecule type" value="Genomic_DNA"/>
</dbReference>
<dbReference type="NCBIfam" id="NF003164">
    <property type="entry name" value="PRK04147.1"/>
    <property type="match status" value="1"/>
</dbReference>
<evidence type="ECO:0000256" key="1">
    <source>
        <dbReference type="ARBA" id="ARBA00023239"/>
    </source>
</evidence>
<dbReference type="PROSITE" id="PS00666">
    <property type="entry name" value="DHDPS_2"/>
    <property type="match status" value="1"/>
</dbReference>
<protein>
    <submittedName>
        <fullName evidence="6">N-acetylneuraminate lyase</fullName>
        <ecNumber evidence="6">4.1.3.3</ecNumber>
    </submittedName>
</protein>
<dbReference type="InterPro" id="IPR020625">
    <property type="entry name" value="Schiff_base-form_aldolases_AS"/>
</dbReference>
<feature type="binding site" evidence="5">
    <location>
        <position position="212"/>
    </location>
    <ligand>
        <name>pyruvate</name>
        <dbReference type="ChEBI" id="CHEBI:15361"/>
    </ligand>
</feature>
<dbReference type="PROSITE" id="PS00665">
    <property type="entry name" value="DHDPS_1"/>
    <property type="match status" value="1"/>
</dbReference>
<evidence type="ECO:0000313" key="7">
    <source>
        <dbReference type="Proteomes" id="UP000566813"/>
    </source>
</evidence>
<dbReference type="AlphaFoldDB" id="A0A7X1FTK4"/>
<dbReference type="EC" id="4.1.3.3" evidence="6"/>
<evidence type="ECO:0000313" key="6">
    <source>
        <dbReference type="EMBL" id="MBC2666736.1"/>
    </source>
</evidence>
<dbReference type="PANTHER" id="PTHR42849:SF1">
    <property type="entry name" value="N-ACETYLNEURAMINATE LYASE"/>
    <property type="match status" value="1"/>
</dbReference>
<keyword evidence="2" id="KW-0704">Schiff base</keyword>
<evidence type="ECO:0000256" key="2">
    <source>
        <dbReference type="ARBA" id="ARBA00023270"/>
    </source>
</evidence>
<comment type="caution">
    <text evidence="6">The sequence shown here is derived from an EMBL/GenBank/DDBJ whole genome shotgun (WGS) entry which is preliminary data.</text>
</comment>
<dbReference type="Proteomes" id="UP000566813">
    <property type="component" value="Unassembled WGS sequence"/>
</dbReference>
<name>A0A7X1FTK4_9SPHN</name>
<accession>A0A7X1FTK4</accession>
<keyword evidence="1 3" id="KW-0456">Lyase</keyword>
<dbReference type="PRINTS" id="PR00146">
    <property type="entry name" value="DHPICSNTHASE"/>
</dbReference>
<keyword evidence="7" id="KW-1185">Reference proteome</keyword>
<sequence>MTREKRYPPALAGLHAALATPYDADGAIAPACLERLIDFILGQGIDGLYVGGSTGEALLQSTEEREQVLHLAAEAAQGRGVLIGQVGSVGTREAQRLAKLCASAGYHAVSAIPPIYFQHSKAGILSYYQDIAEAADGLPVIVYNIPKLSGVQFSLGDLEALLAIPGVVGMKQTSIDMYQMEQLHRLHPEKLLLNGFDEMLLAGIASGANGGVGSTYNIMGARYVELLRRFRAGDNAGALEMQGRCNAVLDALVTHGVFPSLKYLLYRMKIIATPVCRAPLDRIDGAAARALDAIAAELSAEAQLA</sequence>
<dbReference type="SUPFAM" id="SSF51569">
    <property type="entry name" value="Aldolase"/>
    <property type="match status" value="1"/>
</dbReference>
<dbReference type="InterPro" id="IPR013785">
    <property type="entry name" value="Aldolase_TIM"/>
</dbReference>
<dbReference type="Gene3D" id="3.20.20.70">
    <property type="entry name" value="Aldolase class I"/>
    <property type="match status" value="1"/>
</dbReference>
<dbReference type="RefSeq" id="WP_185665026.1">
    <property type="nucleotide sequence ID" value="NZ_JACLAW010000011.1"/>
</dbReference>
<reference evidence="6 7" key="1">
    <citation type="submission" date="2020-08" db="EMBL/GenBank/DDBJ databases">
        <title>The genome sequence of type strain Novosphingobium flavum NBRC 111647.</title>
        <authorList>
            <person name="Liu Y."/>
        </authorList>
    </citation>
    <scope>NUCLEOTIDE SEQUENCE [LARGE SCALE GENOMIC DNA]</scope>
    <source>
        <strain evidence="6 7">NBRC 111647</strain>
    </source>
</reference>
<dbReference type="InterPro" id="IPR002220">
    <property type="entry name" value="DapA-like"/>
</dbReference>
<dbReference type="SMART" id="SM01130">
    <property type="entry name" value="DHDPS"/>
    <property type="match status" value="1"/>
</dbReference>
<feature type="active site" description="Proton donor/acceptor" evidence="4">
    <location>
        <position position="143"/>
    </location>
</feature>
<dbReference type="InterPro" id="IPR020624">
    <property type="entry name" value="Schiff_base-form_aldolases_CS"/>
</dbReference>
<organism evidence="6 7">
    <name type="scientific">Novosphingobium flavum</name>
    <dbReference type="NCBI Taxonomy" id="1778672"/>
    <lineage>
        <taxon>Bacteria</taxon>
        <taxon>Pseudomonadati</taxon>
        <taxon>Pseudomonadota</taxon>
        <taxon>Alphaproteobacteria</taxon>
        <taxon>Sphingomonadales</taxon>
        <taxon>Sphingomonadaceae</taxon>
        <taxon>Novosphingobium</taxon>
    </lineage>
</organism>
<evidence type="ECO:0000256" key="5">
    <source>
        <dbReference type="PIRSR" id="PIRSR001365-2"/>
    </source>
</evidence>
<dbReference type="GO" id="GO:0008747">
    <property type="term" value="F:N-acetylneuraminate lyase activity"/>
    <property type="evidence" value="ECO:0007669"/>
    <property type="project" value="UniProtKB-EC"/>
</dbReference>
<gene>
    <name evidence="6" type="ORF">H7F51_14540</name>
</gene>
<dbReference type="Pfam" id="PF00701">
    <property type="entry name" value="DHDPS"/>
    <property type="match status" value="1"/>
</dbReference>
<comment type="similarity">
    <text evidence="3">Belongs to the DapA family.</text>
</comment>
<proteinExistence type="inferred from homology"/>